<dbReference type="Proteomes" id="UP001519307">
    <property type="component" value="Unassembled WGS sequence"/>
</dbReference>
<dbReference type="Gene3D" id="3.40.30.10">
    <property type="entry name" value="Glutaredoxin"/>
    <property type="match status" value="1"/>
</dbReference>
<sequence length="123" mass="13624">MKKMIIFDPAMCCSTGVCGPSINPKLLRVSTVINNLRNKGLSIERYNLSANPKIFVDNKTINEILNEKGVEILPVTMVDGKIVKTKDYPTNEEFCEFLGISEDYLKTGLKIKNKGCDCKGGCC</sequence>
<evidence type="ECO:0008006" key="3">
    <source>
        <dbReference type="Google" id="ProtNLM"/>
    </source>
</evidence>
<keyword evidence="2" id="KW-1185">Reference proteome</keyword>
<name>A0ABS4KUP1_9CLOT</name>
<protein>
    <recommendedName>
        <fullName evidence="3">Arsenite efflux transporter metallochaperone ArsD</fullName>
    </recommendedName>
</protein>
<dbReference type="RefSeq" id="WP_209703032.1">
    <property type="nucleotide sequence ID" value="NZ_JAGGLM010000021.1"/>
</dbReference>
<proteinExistence type="predicted"/>
<dbReference type="NCBIfam" id="NF033727">
    <property type="entry name" value="chaperon_ArsD"/>
    <property type="match status" value="1"/>
</dbReference>
<organism evidence="1 2">
    <name type="scientific">Clostridium algifaecis</name>
    <dbReference type="NCBI Taxonomy" id="1472040"/>
    <lineage>
        <taxon>Bacteria</taxon>
        <taxon>Bacillati</taxon>
        <taxon>Bacillota</taxon>
        <taxon>Clostridia</taxon>
        <taxon>Eubacteriales</taxon>
        <taxon>Clostridiaceae</taxon>
        <taxon>Clostridium</taxon>
    </lineage>
</organism>
<dbReference type="Pfam" id="PF06953">
    <property type="entry name" value="ArsD"/>
    <property type="match status" value="1"/>
</dbReference>
<gene>
    <name evidence="1" type="ORF">J2Z42_002485</name>
</gene>
<dbReference type="InterPro" id="IPR010712">
    <property type="entry name" value="Arsenical-R_ArsD"/>
</dbReference>
<evidence type="ECO:0000313" key="1">
    <source>
        <dbReference type="EMBL" id="MBP2033778.1"/>
    </source>
</evidence>
<reference evidence="1 2" key="1">
    <citation type="submission" date="2021-03" db="EMBL/GenBank/DDBJ databases">
        <title>Genomic Encyclopedia of Type Strains, Phase IV (KMG-IV): sequencing the most valuable type-strain genomes for metagenomic binning, comparative biology and taxonomic classification.</title>
        <authorList>
            <person name="Goeker M."/>
        </authorList>
    </citation>
    <scope>NUCLEOTIDE SEQUENCE [LARGE SCALE GENOMIC DNA]</scope>
    <source>
        <strain evidence="1 2">DSM 28783</strain>
    </source>
</reference>
<dbReference type="EMBL" id="JAGGLM010000021">
    <property type="protein sequence ID" value="MBP2033778.1"/>
    <property type="molecule type" value="Genomic_DNA"/>
</dbReference>
<comment type="caution">
    <text evidence="1">The sequence shown here is derived from an EMBL/GenBank/DDBJ whole genome shotgun (WGS) entry which is preliminary data.</text>
</comment>
<accession>A0ABS4KUP1</accession>
<evidence type="ECO:0000313" key="2">
    <source>
        <dbReference type="Proteomes" id="UP001519307"/>
    </source>
</evidence>